<gene>
    <name evidence="1" type="ORF">VCS650_LOCUS43604</name>
</gene>
<sequence length="70" mass="8081">MIQELFHLLTGEQTANDNESLRKIIPHLTDSNADVELEWFLNAKFGAQTNNKPLCDWFIETFKQSSNTLL</sequence>
<evidence type="ECO:0000313" key="2">
    <source>
        <dbReference type="Proteomes" id="UP000663891"/>
    </source>
</evidence>
<dbReference type="OrthoDB" id="10340641at2759"/>
<comment type="caution">
    <text evidence="1">The sequence shown here is derived from an EMBL/GenBank/DDBJ whole genome shotgun (WGS) entry which is preliminary data.</text>
</comment>
<reference evidence="1" key="1">
    <citation type="submission" date="2021-02" db="EMBL/GenBank/DDBJ databases">
        <authorList>
            <person name="Nowell W R."/>
        </authorList>
    </citation>
    <scope>NUCLEOTIDE SEQUENCE</scope>
</reference>
<proteinExistence type="predicted"/>
<organism evidence="1 2">
    <name type="scientific">Adineta steineri</name>
    <dbReference type="NCBI Taxonomy" id="433720"/>
    <lineage>
        <taxon>Eukaryota</taxon>
        <taxon>Metazoa</taxon>
        <taxon>Spiralia</taxon>
        <taxon>Gnathifera</taxon>
        <taxon>Rotifera</taxon>
        <taxon>Eurotatoria</taxon>
        <taxon>Bdelloidea</taxon>
        <taxon>Adinetida</taxon>
        <taxon>Adinetidae</taxon>
        <taxon>Adineta</taxon>
    </lineage>
</organism>
<evidence type="ECO:0000313" key="1">
    <source>
        <dbReference type="EMBL" id="CAF1528680.1"/>
    </source>
</evidence>
<name>A0A815VIE8_9BILA</name>
<accession>A0A815VIE8</accession>
<dbReference type="Proteomes" id="UP000663891">
    <property type="component" value="Unassembled WGS sequence"/>
</dbReference>
<protein>
    <submittedName>
        <fullName evidence="1">Uncharacterized protein</fullName>
    </submittedName>
</protein>
<dbReference type="AlphaFoldDB" id="A0A815VIE8"/>
<dbReference type="EMBL" id="CAJNON010004067">
    <property type="protein sequence ID" value="CAF1528680.1"/>
    <property type="molecule type" value="Genomic_DNA"/>
</dbReference>